<dbReference type="AlphaFoldDB" id="A0AB34IZ85"/>
<evidence type="ECO:0008006" key="3">
    <source>
        <dbReference type="Google" id="ProtNLM"/>
    </source>
</evidence>
<dbReference type="Proteomes" id="UP001515480">
    <property type="component" value="Unassembled WGS sequence"/>
</dbReference>
<accession>A0AB34IZ85</accession>
<evidence type="ECO:0000313" key="2">
    <source>
        <dbReference type="Proteomes" id="UP001515480"/>
    </source>
</evidence>
<protein>
    <recommendedName>
        <fullName evidence="3">Beta-galactosidase</fullName>
    </recommendedName>
</protein>
<keyword evidence="2" id="KW-1185">Reference proteome</keyword>
<gene>
    <name evidence="1" type="ORF">AB1Y20_006759</name>
</gene>
<reference evidence="1 2" key="1">
    <citation type="journal article" date="2024" name="Science">
        <title>Giant polyketide synthase enzymes in the biosynthesis of giant marine polyether toxins.</title>
        <authorList>
            <person name="Fallon T.R."/>
            <person name="Shende V.V."/>
            <person name="Wierzbicki I.H."/>
            <person name="Pendleton A.L."/>
            <person name="Watervoot N.F."/>
            <person name="Auber R.P."/>
            <person name="Gonzalez D.J."/>
            <person name="Wisecaver J.H."/>
            <person name="Moore B.S."/>
        </authorList>
    </citation>
    <scope>NUCLEOTIDE SEQUENCE [LARGE SCALE GENOMIC DNA]</scope>
    <source>
        <strain evidence="1 2">12B1</strain>
    </source>
</reference>
<comment type="caution">
    <text evidence="1">The sequence shown here is derived from an EMBL/GenBank/DDBJ whole genome shotgun (WGS) entry which is preliminary data.</text>
</comment>
<name>A0AB34IZ85_PRYPA</name>
<sequence>MMAGWLVAGLPPFARTAVENLNGEYLLSATPHANRTQLRFPTRFHDYPRPVESFDVYSPPIRSLYSQVFWKALPPVPLPEDVVARYSGQGMAVVGFEVDQVRRTPSGDIPVPISVAYNHHFESTMVGGSASFRKATSSHRTAGHRRQDEIYVVDDRAAAADVPYVRPTLEAASLPTSQSFGGANGGEYRKSFHGYAPGYAQLIQSPRELQITPMQIDTWNRDEMNVSHPTKFVPGPMPRNSLAPHGAMYSGLLECPVTTRIRKLVDGGYVPLSRGSCQHPIQSAAECFAAAASTLAPAAPTAGHVVTDPRMPAGCLATVDAAGGVQADFNAARSSALCAADNSEVSGAMNSLVNMSLHLSTVSDRATITLSGPSSVWFAVGFNAHEMGDAPWTVVVDGNGNVTERKLADHNPGTLLLPSLTLESSHVAAGRRTVTLTRPLKGATPEYYSFDPTVVLVDVINAVGSGPQFAYHKARQPSAISLLPPAGGAAVCLCAAQPKPFGEATGTLAYVRNSQPEDEGSGTVAFDNHCDAAPRSDLLAQRNPACDVRTYAGGQTACHHMWALLDADQQIPWPLIYHLKFRFWVQPYNASYHTDVKRTTWGIASPVEYDVPKCAEGIEGCARAADGSWVHTIRGTYSGGGKLVAAHFHCHAPTCLSMAMYKCAKDVAVCNATTGELLCEEKPIYGGSGKVDLPRFDEPGFILQPPCLWGDEAFGLEPPPDVTGLTLHSVKTANATFGHHGEMAWQQMYFV</sequence>
<organism evidence="1 2">
    <name type="scientific">Prymnesium parvum</name>
    <name type="common">Toxic golden alga</name>
    <dbReference type="NCBI Taxonomy" id="97485"/>
    <lineage>
        <taxon>Eukaryota</taxon>
        <taxon>Haptista</taxon>
        <taxon>Haptophyta</taxon>
        <taxon>Prymnesiophyceae</taxon>
        <taxon>Prymnesiales</taxon>
        <taxon>Prymnesiaceae</taxon>
        <taxon>Prymnesium</taxon>
    </lineage>
</organism>
<proteinExistence type="predicted"/>
<dbReference type="EMBL" id="JBGBPQ010000015">
    <property type="protein sequence ID" value="KAL1510452.1"/>
    <property type="molecule type" value="Genomic_DNA"/>
</dbReference>
<evidence type="ECO:0000313" key="1">
    <source>
        <dbReference type="EMBL" id="KAL1510452.1"/>
    </source>
</evidence>